<protein>
    <submittedName>
        <fullName evidence="2">NBS-LRR type resistance protein</fullName>
    </submittedName>
</protein>
<dbReference type="AlphaFoldDB" id="A0A5A7THM2"/>
<dbReference type="Proteomes" id="UP000321393">
    <property type="component" value="Unassembled WGS sequence"/>
</dbReference>
<dbReference type="EMBL" id="SSTE01016683">
    <property type="protein sequence ID" value="KAA0041171.1"/>
    <property type="molecule type" value="Genomic_DNA"/>
</dbReference>
<dbReference type="InterPro" id="IPR029480">
    <property type="entry name" value="Transpos_assoc"/>
</dbReference>
<reference evidence="2 3" key="1">
    <citation type="submission" date="2019-08" db="EMBL/GenBank/DDBJ databases">
        <title>Draft genome sequences of two oriental melons (Cucumis melo L. var makuwa).</title>
        <authorList>
            <person name="Kwon S.-Y."/>
        </authorList>
    </citation>
    <scope>NUCLEOTIDE SEQUENCE [LARGE SCALE GENOMIC DNA]</scope>
    <source>
        <strain evidence="3">cv. SW 3</strain>
        <tissue evidence="2">Leaf</tissue>
    </source>
</reference>
<dbReference type="OrthoDB" id="1932595at2759"/>
<accession>A0A5A7THM2</accession>
<organism evidence="2 3">
    <name type="scientific">Cucumis melo var. makuwa</name>
    <name type="common">Oriental melon</name>
    <dbReference type="NCBI Taxonomy" id="1194695"/>
    <lineage>
        <taxon>Eukaryota</taxon>
        <taxon>Viridiplantae</taxon>
        <taxon>Streptophyta</taxon>
        <taxon>Embryophyta</taxon>
        <taxon>Tracheophyta</taxon>
        <taxon>Spermatophyta</taxon>
        <taxon>Magnoliopsida</taxon>
        <taxon>eudicotyledons</taxon>
        <taxon>Gunneridae</taxon>
        <taxon>Pentapetalae</taxon>
        <taxon>rosids</taxon>
        <taxon>fabids</taxon>
        <taxon>Cucurbitales</taxon>
        <taxon>Cucurbitaceae</taxon>
        <taxon>Benincaseae</taxon>
        <taxon>Cucumis</taxon>
    </lineage>
</organism>
<name>A0A5A7THM2_CUCMM</name>
<gene>
    <name evidence="2" type="ORF">E6C27_scaffold128G001050</name>
</gene>
<evidence type="ECO:0000313" key="2">
    <source>
        <dbReference type="EMBL" id="KAA0041171.1"/>
    </source>
</evidence>
<evidence type="ECO:0000313" key="3">
    <source>
        <dbReference type="Proteomes" id="UP000321393"/>
    </source>
</evidence>
<comment type="caution">
    <text evidence="2">The sequence shown here is derived from an EMBL/GenBank/DDBJ whole genome shotgun (WGS) entry which is preliminary data.</text>
</comment>
<dbReference type="Pfam" id="PF13963">
    <property type="entry name" value="Transpos_assoc"/>
    <property type="match status" value="1"/>
</dbReference>
<sequence>MDNGWMKLRNKFSLEYRHGVTQFLEFAKFHVDVYRRLRCPCKRCLNLNWNSLEGVKLELGHSCRRPPRMRLIKCWNSNPSLPQRVVSHSLRMRYAIRCWVDDHATQKALVGDPSRRPVERRVQAVRRHLVRSLQKKRLNYKLNFMKLWNRLKYKIEITKH</sequence>
<feature type="domain" description="Transposase-associated" evidence="1">
    <location>
        <begin position="4"/>
        <end position="56"/>
    </location>
</feature>
<proteinExistence type="predicted"/>
<evidence type="ECO:0000259" key="1">
    <source>
        <dbReference type="Pfam" id="PF13963"/>
    </source>
</evidence>